<dbReference type="InterPro" id="IPR051465">
    <property type="entry name" value="Cell_Envelope_Struct_Comp"/>
</dbReference>
<dbReference type="PANTHER" id="PTHR43308">
    <property type="entry name" value="OUTER MEMBRANE PROTEIN ALPHA-RELATED"/>
    <property type="match status" value="1"/>
</dbReference>
<dbReference type="KEGG" id="cwa:CwatDRAFT_3151"/>
<dbReference type="Proteomes" id="UP000003922">
    <property type="component" value="Unassembled WGS sequence"/>
</dbReference>
<proteinExistence type="inferred from homology"/>
<sequence length="586" mass="64941">MMNRFVSVNNVILVLEMILSSASASQALPEQNLSLRESGGQFLPRQGTVSLEKGETSPLPQLPKIDRDLRLRQSRDGFLNSGSRRQSSMSQVTSVSELQDISPTEWAYEALRGLVERYGCIVGYPDRTFRGNRALSRYEFAAGLNACMNTIERLIQENVAVLREDIEKLKRLAQEFEQELIALKARVDNLESRVAFLEDHQFSTTTVLSGEFVVGLTGIASGDKNGGTEEINKVNNFGYRGRLELNTTFDGNDLLYTRLATGTVPAYSDITGTFEGELGFSQPDDSDLAIELIIYEFDLAENVRMFIEPVGGAFDDFVPTVNFLDGDGASGAISSFGSRNPLYYMGEGPGIGFQGRLFEVFEWSGGYLATDGNDPALGAGMFNGPYGLIGQFAYEPSDNFKVAFTYVHGYNNLDSGTGTRRSNFQTFIEEEFEDFEASVNTVNNSYGGEFTWRVWDKFVIGGWGGFTTTRTLGAIDIGPDDDVIQRGQLDIWNWAVTLAFPDAFKEGDTGAIIIGMEPWVSDANINLPDNFRRTDEHSSFHIEAIYEYPLNDNIAITPGIIVITEPEFDDRNDALVIGTIRTTFTF</sequence>
<dbReference type="GO" id="GO:0008643">
    <property type="term" value="P:carbohydrate transport"/>
    <property type="evidence" value="ECO:0007669"/>
    <property type="project" value="InterPro"/>
</dbReference>
<evidence type="ECO:0000256" key="1">
    <source>
        <dbReference type="RuleBase" id="RU363072"/>
    </source>
</evidence>
<reference evidence="4" key="3">
    <citation type="submission" date="2016-12" db="EMBL/GenBank/DDBJ databases">
        <title>Annotation of the draft genome assembly of Crocosphaera watsonii WH 8501.</title>
        <authorList>
            <consortium name="US DOE Joint Genome Institute (JGI-ORNL)"/>
            <person name="Larimer F."/>
            <person name="Land M."/>
        </authorList>
    </citation>
    <scope>NUCLEOTIDE SEQUENCE</scope>
    <source>
        <strain evidence="4">WH 8501</strain>
    </source>
</reference>
<feature type="coiled-coil region" evidence="2">
    <location>
        <begin position="152"/>
        <end position="200"/>
    </location>
</feature>
<keyword evidence="5" id="KW-1185">Reference proteome</keyword>
<accession>Q4C292</accession>
<dbReference type="GO" id="GO:0015288">
    <property type="term" value="F:porin activity"/>
    <property type="evidence" value="ECO:0007669"/>
    <property type="project" value="InterPro"/>
</dbReference>
<dbReference type="PANTHER" id="PTHR43308:SF1">
    <property type="entry name" value="OUTER MEMBRANE PROTEIN ALPHA"/>
    <property type="match status" value="1"/>
</dbReference>
<dbReference type="RefSeq" id="WP_007306055.1">
    <property type="nucleotide sequence ID" value="NZ_AADV02000032.1"/>
</dbReference>
<reference evidence="4" key="1">
    <citation type="submission" date="2004-02" db="EMBL/GenBank/DDBJ databases">
        <authorList>
            <consortium name="DOE Joint Genome Institute"/>
        </authorList>
    </citation>
    <scope>NUCLEOTIDE SEQUENCE [LARGE SCALE GENOMIC DNA]</scope>
    <source>
        <strain evidence="4">WH 8501</strain>
    </source>
</reference>
<protein>
    <submittedName>
        <fullName evidence="4">S-layer homology region</fullName>
    </submittedName>
</protein>
<dbReference type="InterPro" id="IPR047684">
    <property type="entry name" value="Por_som-like"/>
</dbReference>
<reference evidence="4" key="2">
    <citation type="submission" date="2005-06" db="EMBL/GenBank/DDBJ databases">
        <title>Sequencing of the draft genome and assembly of Crocosphaera watsonii WH 8501.</title>
        <authorList>
            <consortium name="US DOE Joint Genome Institute (JGI-PGF)"/>
            <person name="Copeland A."/>
            <person name="Lucas S."/>
            <person name="Lapidus A."/>
            <person name="Barry K."/>
            <person name="Detter C."/>
            <person name="Glavina T."/>
            <person name="Hammon N."/>
            <person name="Israni S."/>
            <person name="Pitluck S."/>
            <person name="Richardson P."/>
        </authorList>
    </citation>
    <scope>NUCLEOTIDE SEQUENCE [LARGE SCALE GENOMIC DNA]</scope>
    <source>
        <strain evidence="4">WH 8501</strain>
    </source>
</reference>
<feature type="domain" description="SLH" evidence="3">
    <location>
        <begin position="94"/>
        <end position="158"/>
    </location>
</feature>
<gene>
    <name evidence="4" type="ORF">CwatDRAFT_3151</name>
</gene>
<name>Q4C292_CROWT</name>
<dbReference type="OrthoDB" id="541604at2"/>
<evidence type="ECO:0000259" key="3">
    <source>
        <dbReference type="PROSITE" id="PS51272"/>
    </source>
</evidence>
<dbReference type="NCBIfam" id="NF033921">
    <property type="entry name" value="por_somb"/>
    <property type="match status" value="1"/>
</dbReference>
<dbReference type="AlphaFoldDB" id="Q4C292"/>
<evidence type="ECO:0000256" key="2">
    <source>
        <dbReference type="SAM" id="Coils"/>
    </source>
</evidence>
<dbReference type="EMBL" id="AADV02000032">
    <property type="protein sequence ID" value="EAM50273.1"/>
    <property type="molecule type" value="Genomic_DNA"/>
</dbReference>
<evidence type="ECO:0000313" key="4">
    <source>
        <dbReference type="EMBL" id="EAM50273.1"/>
    </source>
</evidence>
<keyword evidence="2" id="KW-0175">Coiled coil</keyword>
<comment type="caution">
    <text evidence="4">The sequence shown here is derived from an EMBL/GenBank/DDBJ whole genome shotgun (WGS) entry which is preliminary data.</text>
</comment>
<dbReference type="PROSITE" id="PS51272">
    <property type="entry name" value="SLH"/>
    <property type="match status" value="1"/>
</dbReference>
<comment type="similarity">
    <text evidence="1">Belongs to the OprB family.</text>
</comment>
<dbReference type="Pfam" id="PF00395">
    <property type="entry name" value="SLH"/>
    <property type="match status" value="1"/>
</dbReference>
<dbReference type="Pfam" id="PF04966">
    <property type="entry name" value="OprB"/>
    <property type="match status" value="1"/>
</dbReference>
<dbReference type="GO" id="GO:0016020">
    <property type="term" value="C:membrane"/>
    <property type="evidence" value="ECO:0007669"/>
    <property type="project" value="InterPro"/>
</dbReference>
<dbReference type="InterPro" id="IPR001119">
    <property type="entry name" value="SLH_dom"/>
</dbReference>
<dbReference type="InterPro" id="IPR007049">
    <property type="entry name" value="Carb-sel_porin_OprB"/>
</dbReference>
<organism evidence="4 5">
    <name type="scientific">Crocosphaera watsonii WH 8501</name>
    <dbReference type="NCBI Taxonomy" id="165597"/>
    <lineage>
        <taxon>Bacteria</taxon>
        <taxon>Bacillati</taxon>
        <taxon>Cyanobacteriota</taxon>
        <taxon>Cyanophyceae</taxon>
        <taxon>Oscillatoriophycideae</taxon>
        <taxon>Chroococcales</taxon>
        <taxon>Aphanothecaceae</taxon>
        <taxon>Crocosphaera</taxon>
    </lineage>
</organism>
<evidence type="ECO:0000313" key="5">
    <source>
        <dbReference type="Proteomes" id="UP000003922"/>
    </source>
</evidence>